<proteinExistence type="predicted"/>
<dbReference type="Proteomes" id="UP000612233">
    <property type="component" value="Unassembled WGS sequence"/>
</dbReference>
<dbReference type="AlphaFoldDB" id="A0A927BGP7"/>
<dbReference type="EMBL" id="JACXAD010000021">
    <property type="protein sequence ID" value="MBD2769588.1"/>
    <property type="molecule type" value="Genomic_DNA"/>
</dbReference>
<evidence type="ECO:0000313" key="3">
    <source>
        <dbReference type="Proteomes" id="UP000612233"/>
    </source>
</evidence>
<sequence length="308" mass="33364">MLVFDADSNLVSQQTQQLSAAALNNYESLRLQVVVPQDGYVSAYVGNESNVDVFFDDVTVEHRQGLQVQETQYDPTGLELAGLTRETPGLKPLNQYRWNGKEFQADLGLNWTQLDWRMFDAQIDRLPGVDPEVENGQEALSPYAFSYDNAVRFNDPDGRNPGGGVPVAQIVMPPPGIVEETVQTLQEVSLAIGLIGAAVAAGTWVTNNMPSAQTLEEVFKGGDAGMPAGLEVPLMRQWVLNSVKSGDNLSRTGRPLPKSQTNGGRAMDPKTKQPIGGDGVKPRPVTVNKGTFKQAKDAARNDRANGGR</sequence>
<gene>
    <name evidence="2" type="ORF">IC235_16995</name>
</gene>
<feature type="compositionally biased region" description="Basic and acidic residues" evidence="1">
    <location>
        <begin position="294"/>
        <end position="308"/>
    </location>
</feature>
<evidence type="ECO:0008006" key="4">
    <source>
        <dbReference type="Google" id="ProtNLM"/>
    </source>
</evidence>
<feature type="region of interest" description="Disordered" evidence="1">
    <location>
        <begin position="245"/>
        <end position="308"/>
    </location>
</feature>
<dbReference type="Gene3D" id="2.180.10.10">
    <property type="entry name" value="RHS repeat-associated core"/>
    <property type="match status" value="1"/>
</dbReference>
<dbReference type="RefSeq" id="WP_191006397.1">
    <property type="nucleotide sequence ID" value="NZ_JACXAD010000021.1"/>
</dbReference>
<protein>
    <recommendedName>
        <fullName evidence="4">RHS repeat-associated core domain-containing protein</fullName>
    </recommendedName>
</protein>
<name>A0A927BGP7_9BACT</name>
<evidence type="ECO:0000313" key="2">
    <source>
        <dbReference type="EMBL" id="MBD2769588.1"/>
    </source>
</evidence>
<evidence type="ECO:0000256" key="1">
    <source>
        <dbReference type="SAM" id="MobiDB-lite"/>
    </source>
</evidence>
<keyword evidence="3" id="KW-1185">Reference proteome</keyword>
<accession>A0A927BGP7</accession>
<organism evidence="2 3">
    <name type="scientific">Hymenobacter montanus</name>
    <dbReference type="NCBI Taxonomy" id="2771359"/>
    <lineage>
        <taxon>Bacteria</taxon>
        <taxon>Pseudomonadati</taxon>
        <taxon>Bacteroidota</taxon>
        <taxon>Cytophagia</taxon>
        <taxon>Cytophagales</taxon>
        <taxon>Hymenobacteraceae</taxon>
        <taxon>Hymenobacter</taxon>
    </lineage>
</organism>
<comment type="caution">
    <text evidence="2">The sequence shown here is derived from an EMBL/GenBank/DDBJ whole genome shotgun (WGS) entry which is preliminary data.</text>
</comment>
<reference evidence="2" key="1">
    <citation type="submission" date="2020-09" db="EMBL/GenBank/DDBJ databases">
        <authorList>
            <person name="Kim M.K."/>
        </authorList>
    </citation>
    <scope>NUCLEOTIDE SEQUENCE</scope>
    <source>
        <strain evidence="2">BT664</strain>
    </source>
</reference>